<keyword evidence="3" id="KW-1185">Reference proteome</keyword>
<organism evidence="2 3">
    <name type="scientific">Zasmidium cellare ATCC 36951</name>
    <dbReference type="NCBI Taxonomy" id="1080233"/>
    <lineage>
        <taxon>Eukaryota</taxon>
        <taxon>Fungi</taxon>
        <taxon>Dikarya</taxon>
        <taxon>Ascomycota</taxon>
        <taxon>Pezizomycotina</taxon>
        <taxon>Dothideomycetes</taxon>
        <taxon>Dothideomycetidae</taxon>
        <taxon>Mycosphaerellales</taxon>
        <taxon>Mycosphaerellaceae</taxon>
        <taxon>Zasmidium</taxon>
    </lineage>
</organism>
<dbReference type="AlphaFoldDB" id="A0A6A6CMI1"/>
<proteinExistence type="predicted"/>
<gene>
    <name evidence="2" type="ORF">M409DRAFT_23277</name>
</gene>
<dbReference type="GO" id="GO:0003899">
    <property type="term" value="F:DNA-directed RNA polymerase activity"/>
    <property type="evidence" value="ECO:0007669"/>
    <property type="project" value="InterPro"/>
</dbReference>
<dbReference type="EMBL" id="ML993596">
    <property type="protein sequence ID" value="KAF2166646.1"/>
    <property type="molecule type" value="Genomic_DNA"/>
</dbReference>
<dbReference type="GO" id="GO:0003677">
    <property type="term" value="F:DNA binding"/>
    <property type="evidence" value="ECO:0007669"/>
    <property type="project" value="InterPro"/>
</dbReference>
<dbReference type="GO" id="GO:0006351">
    <property type="term" value="P:DNA-templated transcription"/>
    <property type="evidence" value="ECO:0007669"/>
    <property type="project" value="InterPro"/>
</dbReference>
<feature type="region of interest" description="Disordered" evidence="1">
    <location>
        <begin position="1"/>
        <end position="58"/>
    </location>
</feature>
<dbReference type="GeneID" id="54559989"/>
<reference evidence="2" key="1">
    <citation type="journal article" date="2020" name="Stud. Mycol.">
        <title>101 Dothideomycetes genomes: a test case for predicting lifestyles and emergence of pathogens.</title>
        <authorList>
            <person name="Haridas S."/>
            <person name="Albert R."/>
            <person name="Binder M."/>
            <person name="Bloem J."/>
            <person name="Labutti K."/>
            <person name="Salamov A."/>
            <person name="Andreopoulos B."/>
            <person name="Baker S."/>
            <person name="Barry K."/>
            <person name="Bills G."/>
            <person name="Bluhm B."/>
            <person name="Cannon C."/>
            <person name="Castanera R."/>
            <person name="Culley D."/>
            <person name="Daum C."/>
            <person name="Ezra D."/>
            <person name="Gonzalez J."/>
            <person name="Henrissat B."/>
            <person name="Kuo A."/>
            <person name="Liang C."/>
            <person name="Lipzen A."/>
            <person name="Lutzoni F."/>
            <person name="Magnuson J."/>
            <person name="Mondo S."/>
            <person name="Nolan M."/>
            <person name="Ohm R."/>
            <person name="Pangilinan J."/>
            <person name="Park H.-J."/>
            <person name="Ramirez L."/>
            <person name="Alfaro M."/>
            <person name="Sun H."/>
            <person name="Tritt A."/>
            <person name="Yoshinaga Y."/>
            <person name="Zwiers L.-H."/>
            <person name="Turgeon B."/>
            <person name="Goodwin S."/>
            <person name="Spatafora J."/>
            <person name="Crous P."/>
            <person name="Grigoriev I."/>
        </authorList>
    </citation>
    <scope>NUCLEOTIDE SEQUENCE</scope>
    <source>
        <strain evidence="2">ATCC 36951</strain>
    </source>
</reference>
<accession>A0A6A6CMI1</accession>
<feature type="compositionally biased region" description="Low complexity" evidence="1">
    <location>
        <begin position="12"/>
        <end position="47"/>
    </location>
</feature>
<name>A0A6A6CMI1_ZASCE</name>
<evidence type="ECO:0000313" key="2">
    <source>
        <dbReference type="EMBL" id="KAF2166646.1"/>
    </source>
</evidence>
<evidence type="ECO:0000313" key="3">
    <source>
        <dbReference type="Proteomes" id="UP000799537"/>
    </source>
</evidence>
<dbReference type="Proteomes" id="UP000799537">
    <property type="component" value="Unassembled WGS sequence"/>
</dbReference>
<protein>
    <submittedName>
        <fullName evidence="2">Uncharacterized protein</fullName>
    </submittedName>
</protein>
<dbReference type="RefSeq" id="XP_033667535.1">
    <property type="nucleotide sequence ID" value="XM_033806717.1"/>
</dbReference>
<evidence type="ECO:0000256" key="1">
    <source>
        <dbReference type="SAM" id="MobiDB-lite"/>
    </source>
</evidence>
<sequence length="144" mass="16269">MSREEYTPPDLTAKTNNNPSTSTNKRPTTTNASPSSSSTAAVAAPSSPTAPPKPPTTTLRSILDLGIDFSRDDRGGRRLRLNETYDASRPQYYHTSTTREDEWKKVQWECAECTATFRFGPTDYLRCRECGECCAFWKVKDYKR</sequence>